<protein>
    <submittedName>
        <fullName evidence="1">Uncharacterized protein</fullName>
    </submittedName>
</protein>
<reference evidence="1" key="2">
    <citation type="journal article" date="2015" name="Data Brief">
        <title>Shoot transcriptome of the giant reed, Arundo donax.</title>
        <authorList>
            <person name="Barrero R.A."/>
            <person name="Guerrero F.D."/>
            <person name="Moolhuijzen P."/>
            <person name="Goolsby J.A."/>
            <person name="Tidwell J."/>
            <person name="Bellgard S.E."/>
            <person name="Bellgard M.I."/>
        </authorList>
    </citation>
    <scope>NUCLEOTIDE SEQUENCE</scope>
    <source>
        <tissue evidence="1">Shoot tissue taken approximately 20 cm above the soil surface</tissue>
    </source>
</reference>
<dbReference type="AlphaFoldDB" id="A0A0A9C4K7"/>
<evidence type="ECO:0000313" key="1">
    <source>
        <dbReference type="EMBL" id="JAD69388.1"/>
    </source>
</evidence>
<proteinExistence type="predicted"/>
<name>A0A0A9C4K7_ARUDO</name>
<sequence length="47" mass="5718">MSREKKRCTDLITSESNDVLHIVFHSYFESRYYSYKQLPNDFCLHLC</sequence>
<reference evidence="1" key="1">
    <citation type="submission" date="2014-09" db="EMBL/GenBank/DDBJ databases">
        <authorList>
            <person name="Magalhaes I.L.F."/>
            <person name="Oliveira U."/>
            <person name="Santos F.R."/>
            <person name="Vidigal T.H.D.A."/>
            <person name="Brescovit A.D."/>
            <person name="Santos A.J."/>
        </authorList>
    </citation>
    <scope>NUCLEOTIDE SEQUENCE</scope>
    <source>
        <tissue evidence="1">Shoot tissue taken approximately 20 cm above the soil surface</tissue>
    </source>
</reference>
<dbReference type="EMBL" id="GBRH01228507">
    <property type="protein sequence ID" value="JAD69388.1"/>
    <property type="molecule type" value="Transcribed_RNA"/>
</dbReference>
<organism evidence="1">
    <name type="scientific">Arundo donax</name>
    <name type="common">Giant reed</name>
    <name type="synonym">Donax arundinaceus</name>
    <dbReference type="NCBI Taxonomy" id="35708"/>
    <lineage>
        <taxon>Eukaryota</taxon>
        <taxon>Viridiplantae</taxon>
        <taxon>Streptophyta</taxon>
        <taxon>Embryophyta</taxon>
        <taxon>Tracheophyta</taxon>
        <taxon>Spermatophyta</taxon>
        <taxon>Magnoliopsida</taxon>
        <taxon>Liliopsida</taxon>
        <taxon>Poales</taxon>
        <taxon>Poaceae</taxon>
        <taxon>PACMAD clade</taxon>
        <taxon>Arundinoideae</taxon>
        <taxon>Arundineae</taxon>
        <taxon>Arundo</taxon>
    </lineage>
</organism>
<accession>A0A0A9C4K7</accession>